<protein>
    <submittedName>
        <fullName evidence="2">Uncharacterized protein</fullName>
    </submittedName>
</protein>
<gene>
    <name evidence="2" type="ORF">AQJ30_15780</name>
</gene>
<proteinExistence type="predicted"/>
<organism evidence="2 3">
    <name type="scientific">Streptomyces longwoodensis</name>
    <dbReference type="NCBI Taxonomy" id="68231"/>
    <lineage>
        <taxon>Bacteria</taxon>
        <taxon>Bacillati</taxon>
        <taxon>Actinomycetota</taxon>
        <taxon>Actinomycetes</taxon>
        <taxon>Kitasatosporales</taxon>
        <taxon>Streptomycetaceae</taxon>
        <taxon>Streptomyces</taxon>
    </lineage>
</organism>
<dbReference type="GeneID" id="91426058"/>
<evidence type="ECO:0000313" key="2">
    <source>
        <dbReference type="EMBL" id="KUN37742.1"/>
    </source>
</evidence>
<sequence>MKTWNPRLDVVEALEEAGWTGDPDNPLGLLRCNGAVWGVHSDEGASSLTEPAAGETIEFPSGTPSELIVAACLAAAEQADDLVHKNGRLHLAWESAKRRAKRRRPHEREGLIFHLERQNKQLAGFAGLANQAAQASNMSWSEARDEVQRLRERNGELLARIDRLMERLHNAAEFRLPPVPPNFTPLIVRLDPAYDGTQWAVLHDPGDSMVRRAWTPDGWQMAWSLAHDETYCWPDPETARAQAKRAQAEDDREPDVDGAGRTRESYSDTPTGTTAP</sequence>
<dbReference type="EMBL" id="LMWS01000018">
    <property type="protein sequence ID" value="KUN37742.1"/>
    <property type="molecule type" value="Genomic_DNA"/>
</dbReference>
<accession>A0A101QXG4</accession>
<reference evidence="2 3" key="1">
    <citation type="submission" date="2015-10" db="EMBL/GenBank/DDBJ databases">
        <title>Draft genome sequence of Streptomyces longwoodensis DSM 41677, type strain for the species Streptomyces longwoodensis.</title>
        <authorList>
            <person name="Ruckert C."/>
            <person name="Winkler A."/>
            <person name="Kalinowski J."/>
            <person name="Kampfer P."/>
            <person name="Glaeser S."/>
        </authorList>
    </citation>
    <scope>NUCLEOTIDE SEQUENCE [LARGE SCALE GENOMIC DNA]</scope>
    <source>
        <strain evidence="2 3">DSM 41677</strain>
    </source>
</reference>
<evidence type="ECO:0000313" key="3">
    <source>
        <dbReference type="Proteomes" id="UP000053271"/>
    </source>
</evidence>
<evidence type="ECO:0000256" key="1">
    <source>
        <dbReference type="SAM" id="MobiDB-lite"/>
    </source>
</evidence>
<comment type="caution">
    <text evidence="2">The sequence shown here is derived from an EMBL/GenBank/DDBJ whole genome shotgun (WGS) entry which is preliminary data.</text>
</comment>
<dbReference type="Proteomes" id="UP000053271">
    <property type="component" value="Unassembled WGS sequence"/>
</dbReference>
<keyword evidence="3" id="KW-1185">Reference proteome</keyword>
<name>A0A101QXG4_9ACTN</name>
<dbReference type="AlphaFoldDB" id="A0A101QXG4"/>
<dbReference type="RefSeq" id="WP_067233862.1">
    <property type="nucleotide sequence ID" value="NZ_KQ948553.1"/>
</dbReference>
<feature type="compositionally biased region" description="Polar residues" evidence="1">
    <location>
        <begin position="267"/>
        <end position="276"/>
    </location>
</feature>
<feature type="region of interest" description="Disordered" evidence="1">
    <location>
        <begin position="236"/>
        <end position="276"/>
    </location>
</feature>
<dbReference type="STRING" id="68231.AQJ30_15780"/>